<sequence>MTKDILQTYRSNQQVNSVTPSCETYGGPHSYYECQAVGGYTQNVYATTRNYNSGVMRKVLQERPQGRHPSNTIPNPREDIKVITSQSGITLAGPSVPFPRSSSSKEVEQDPEMITNQVHPESTTRFPPSVV</sequence>
<feature type="region of interest" description="Disordered" evidence="1">
    <location>
        <begin position="90"/>
        <end position="131"/>
    </location>
</feature>
<accession>A0A6L2MLZ0</accession>
<evidence type="ECO:0000313" key="2">
    <source>
        <dbReference type="EMBL" id="GEU73334.1"/>
    </source>
</evidence>
<dbReference type="AlphaFoldDB" id="A0A6L2MLZ0"/>
<dbReference type="EMBL" id="BKCJ010006667">
    <property type="protein sequence ID" value="GEU73334.1"/>
    <property type="molecule type" value="Genomic_DNA"/>
</dbReference>
<name>A0A6L2MLZ0_TANCI</name>
<organism evidence="2">
    <name type="scientific">Tanacetum cinerariifolium</name>
    <name type="common">Dalmatian daisy</name>
    <name type="synonym">Chrysanthemum cinerariifolium</name>
    <dbReference type="NCBI Taxonomy" id="118510"/>
    <lineage>
        <taxon>Eukaryota</taxon>
        <taxon>Viridiplantae</taxon>
        <taxon>Streptophyta</taxon>
        <taxon>Embryophyta</taxon>
        <taxon>Tracheophyta</taxon>
        <taxon>Spermatophyta</taxon>
        <taxon>Magnoliopsida</taxon>
        <taxon>eudicotyledons</taxon>
        <taxon>Gunneridae</taxon>
        <taxon>Pentapetalae</taxon>
        <taxon>asterids</taxon>
        <taxon>campanulids</taxon>
        <taxon>Asterales</taxon>
        <taxon>Asteraceae</taxon>
        <taxon>Asteroideae</taxon>
        <taxon>Anthemideae</taxon>
        <taxon>Anthemidinae</taxon>
        <taxon>Tanacetum</taxon>
    </lineage>
</organism>
<keyword evidence="2" id="KW-0695">RNA-directed DNA polymerase</keyword>
<feature type="compositionally biased region" description="Polar residues" evidence="1">
    <location>
        <begin position="114"/>
        <end position="131"/>
    </location>
</feature>
<proteinExistence type="predicted"/>
<gene>
    <name evidence="2" type="ORF">Tci_045312</name>
</gene>
<keyword evidence="2" id="KW-0548">Nucleotidyltransferase</keyword>
<protein>
    <submittedName>
        <fullName evidence="2">Reverse transcriptase domain-containing protein</fullName>
    </submittedName>
</protein>
<comment type="caution">
    <text evidence="2">The sequence shown here is derived from an EMBL/GenBank/DDBJ whole genome shotgun (WGS) entry which is preliminary data.</text>
</comment>
<keyword evidence="2" id="KW-0808">Transferase</keyword>
<reference evidence="2" key="1">
    <citation type="journal article" date="2019" name="Sci. Rep.">
        <title>Draft genome of Tanacetum cinerariifolium, the natural source of mosquito coil.</title>
        <authorList>
            <person name="Yamashiro T."/>
            <person name="Shiraishi A."/>
            <person name="Satake H."/>
            <person name="Nakayama K."/>
        </authorList>
    </citation>
    <scope>NUCLEOTIDE SEQUENCE</scope>
</reference>
<evidence type="ECO:0000256" key="1">
    <source>
        <dbReference type="SAM" id="MobiDB-lite"/>
    </source>
</evidence>
<dbReference type="GO" id="GO:0003964">
    <property type="term" value="F:RNA-directed DNA polymerase activity"/>
    <property type="evidence" value="ECO:0007669"/>
    <property type="project" value="UniProtKB-KW"/>
</dbReference>